<dbReference type="Proteomes" id="UP001642484">
    <property type="component" value="Unassembled WGS sequence"/>
</dbReference>
<dbReference type="EMBL" id="CAXAMN010022518">
    <property type="protein sequence ID" value="CAK9070562.1"/>
    <property type="molecule type" value="Genomic_DNA"/>
</dbReference>
<evidence type="ECO:0000313" key="2">
    <source>
        <dbReference type="EMBL" id="CAK9070562.1"/>
    </source>
</evidence>
<protein>
    <submittedName>
        <fullName evidence="2">Uncharacterized protein</fullName>
    </submittedName>
</protein>
<sequence>MLSDRLQFNVLQTQNLSNIWRKNAWNTLMEKYALLQLPEIVDCIEVFKEPIDFQVLDHVPVPRGLLQIVQGRAEEYTKYILTAEDREAVEWAPWSKALGGGADVGH</sequence>
<reference evidence="2 3" key="1">
    <citation type="submission" date="2024-02" db="EMBL/GenBank/DDBJ databases">
        <authorList>
            <person name="Chen Y."/>
            <person name="Shah S."/>
            <person name="Dougan E. K."/>
            <person name="Thang M."/>
            <person name="Chan C."/>
        </authorList>
    </citation>
    <scope>NUCLEOTIDE SEQUENCE [LARGE SCALE GENOMIC DNA]</scope>
</reference>
<proteinExistence type="predicted"/>
<comment type="caution">
    <text evidence="2">The sequence shown here is derived from an EMBL/GenBank/DDBJ whole genome shotgun (WGS) entry which is preliminary data.</text>
</comment>
<evidence type="ECO:0000313" key="1">
    <source>
        <dbReference type="EMBL" id="CAK9070478.1"/>
    </source>
</evidence>
<dbReference type="EMBL" id="CAXAMN010022507">
    <property type="protein sequence ID" value="CAK9070478.1"/>
    <property type="molecule type" value="Genomic_DNA"/>
</dbReference>
<gene>
    <name evidence="1" type="ORF">CCMP2556_LOCUS34667</name>
    <name evidence="2" type="ORF">CCMP2556_LOCUS34712</name>
</gene>
<evidence type="ECO:0000313" key="3">
    <source>
        <dbReference type="Proteomes" id="UP001642484"/>
    </source>
</evidence>
<accession>A0ABP0P6L4</accession>
<organism evidence="2 3">
    <name type="scientific">Durusdinium trenchii</name>
    <dbReference type="NCBI Taxonomy" id="1381693"/>
    <lineage>
        <taxon>Eukaryota</taxon>
        <taxon>Sar</taxon>
        <taxon>Alveolata</taxon>
        <taxon>Dinophyceae</taxon>
        <taxon>Suessiales</taxon>
        <taxon>Symbiodiniaceae</taxon>
        <taxon>Durusdinium</taxon>
    </lineage>
</organism>
<keyword evidence="3" id="KW-1185">Reference proteome</keyword>
<name>A0ABP0P6L4_9DINO</name>